<dbReference type="AlphaFoldDB" id="A0A0F2TLF8"/>
<evidence type="ECO:0000256" key="2">
    <source>
        <dbReference type="ARBA" id="ARBA00022475"/>
    </source>
</evidence>
<evidence type="ECO:0000259" key="7">
    <source>
        <dbReference type="Pfam" id="PF04024"/>
    </source>
</evidence>
<evidence type="ECO:0000313" key="9">
    <source>
        <dbReference type="Proteomes" id="UP000033699"/>
    </source>
</evidence>
<dbReference type="InterPro" id="IPR052027">
    <property type="entry name" value="PspC"/>
</dbReference>
<dbReference type="OrthoDB" id="7359894at2"/>
<dbReference type="Pfam" id="PF04024">
    <property type="entry name" value="PspC"/>
    <property type="match status" value="1"/>
</dbReference>
<evidence type="ECO:0000256" key="3">
    <source>
        <dbReference type="ARBA" id="ARBA00022692"/>
    </source>
</evidence>
<sequence length="61" mass="6784">MSARLARPRHNRVIAGVCAGIGERFGLTPWTVRLIFLLSCLLPGPQCLVYLALWVLLPQEP</sequence>
<protein>
    <submittedName>
        <fullName evidence="8">Phage-shock protein</fullName>
    </submittedName>
</protein>
<dbReference type="PATRIC" id="fig|359131.3.peg.546"/>
<dbReference type="PANTHER" id="PTHR33885">
    <property type="entry name" value="PHAGE SHOCK PROTEIN C"/>
    <property type="match status" value="1"/>
</dbReference>
<comment type="subcellular location">
    <subcellularLocation>
        <location evidence="1">Cell membrane</location>
        <topology evidence="1">Single-pass membrane protein</topology>
    </subcellularLocation>
</comment>
<dbReference type="InterPro" id="IPR007168">
    <property type="entry name" value="Phageshock_PspC_N"/>
</dbReference>
<dbReference type="EMBL" id="JZKH01000011">
    <property type="protein sequence ID" value="KJS62557.1"/>
    <property type="molecule type" value="Genomic_DNA"/>
</dbReference>
<reference evidence="8 9" key="1">
    <citation type="submission" date="2015-02" db="EMBL/GenBank/DDBJ databases">
        <authorList>
            <person name="Ju K.-S."/>
            <person name="Doroghazi J.R."/>
            <person name="Metcalf W."/>
        </authorList>
    </citation>
    <scope>NUCLEOTIDE SEQUENCE [LARGE SCALE GENOMIC DNA]</scope>
    <source>
        <strain evidence="8 9">ATCC 31215</strain>
    </source>
</reference>
<dbReference type="GO" id="GO:0005886">
    <property type="term" value="C:plasma membrane"/>
    <property type="evidence" value="ECO:0007669"/>
    <property type="project" value="UniProtKB-SubCell"/>
</dbReference>
<keyword evidence="5 6" id="KW-0472">Membrane</keyword>
<evidence type="ECO:0000256" key="4">
    <source>
        <dbReference type="ARBA" id="ARBA00022989"/>
    </source>
</evidence>
<accession>A0A0F2TLF8</accession>
<organism evidence="8 9">
    <name type="scientific">Streptomyces rubellomurinus (strain ATCC 31215)</name>
    <dbReference type="NCBI Taxonomy" id="359131"/>
    <lineage>
        <taxon>Bacteria</taxon>
        <taxon>Bacillati</taxon>
        <taxon>Actinomycetota</taxon>
        <taxon>Actinomycetes</taxon>
        <taxon>Kitasatosporales</taxon>
        <taxon>Streptomycetaceae</taxon>
        <taxon>Streptomyces</taxon>
    </lineage>
</organism>
<name>A0A0F2TLF8_STRR3</name>
<evidence type="ECO:0000256" key="1">
    <source>
        <dbReference type="ARBA" id="ARBA00004162"/>
    </source>
</evidence>
<proteinExistence type="predicted"/>
<keyword evidence="4 6" id="KW-1133">Transmembrane helix</keyword>
<keyword evidence="9" id="KW-1185">Reference proteome</keyword>
<feature type="transmembrane region" description="Helical" evidence="6">
    <location>
        <begin position="34"/>
        <end position="57"/>
    </location>
</feature>
<keyword evidence="3 6" id="KW-0812">Transmembrane</keyword>
<evidence type="ECO:0000313" key="8">
    <source>
        <dbReference type="EMBL" id="KJS62557.1"/>
    </source>
</evidence>
<feature type="domain" description="Phage shock protein PspC N-terminal" evidence="7">
    <location>
        <begin position="4"/>
        <end position="60"/>
    </location>
</feature>
<dbReference type="PANTHER" id="PTHR33885:SF3">
    <property type="entry name" value="PHAGE SHOCK PROTEIN C"/>
    <property type="match status" value="1"/>
</dbReference>
<evidence type="ECO:0000256" key="6">
    <source>
        <dbReference type="SAM" id="Phobius"/>
    </source>
</evidence>
<gene>
    <name evidence="8" type="ORF">VM95_08135</name>
</gene>
<keyword evidence="2" id="KW-1003">Cell membrane</keyword>
<comment type="caution">
    <text evidence="8">The sequence shown here is derived from an EMBL/GenBank/DDBJ whole genome shotgun (WGS) entry which is preliminary data.</text>
</comment>
<dbReference type="Proteomes" id="UP000033699">
    <property type="component" value="Unassembled WGS sequence"/>
</dbReference>
<evidence type="ECO:0000256" key="5">
    <source>
        <dbReference type="ARBA" id="ARBA00023136"/>
    </source>
</evidence>
<dbReference type="RefSeq" id="WP_045693480.1">
    <property type="nucleotide sequence ID" value="NZ_JZKH01000011.1"/>
</dbReference>